<organism evidence="4 5">
    <name type="scientific">Nanobsidianus stetteri</name>
    <dbReference type="NCBI Taxonomy" id="1294122"/>
    <lineage>
        <taxon>Archaea</taxon>
        <taxon>Nanobdellota</taxon>
        <taxon>Candidatus Nanoarchaeia</taxon>
        <taxon>Nanoarchaeales</taxon>
        <taxon>Nanopusillaceae</taxon>
        <taxon>Candidatus Nanobsidianus</taxon>
    </lineage>
</organism>
<reference evidence="4 5" key="1">
    <citation type="submission" date="2013-02" db="EMBL/GenBank/DDBJ databases">
        <title>Insights into archaeal evolution and symbiosis from the genomes of a Nanoarchaeon and its crenarchaeal host from Yellowstone National Park.</title>
        <authorList>
            <person name="Podar M."/>
            <person name="Makarova K.S."/>
            <person name="Graham D.E."/>
            <person name="Wolf Y.I."/>
            <person name="Koonin E.V."/>
            <person name="Reysenbach A.-L."/>
        </authorList>
    </citation>
    <scope>NUCLEOTIDE SEQUENCE [LARGE SCALE GENOMIC DNA]</scope>
</reference>
<dbReference type="InterPro" id="IPR028098">
    <property type="entry name" value="Glyco_trans_4-like_N"/>
</dbReference>
<dbReference type="Proteomes" id="UP000053279">
    <property type="component" value="Unassembled WGS sequence"/>
</dbReference>
<dbReference type="EMBL" id="APJZ01000005">
    <property type="protein sequence ID" value="EOD42265.1"/>
    <property type="molecule type" value="Genomic_DNA"/>
</dbReference>
<name>R1FT11_NANST</name>
<sequence>MKILLFHPWLKSKGGGERLVYEYFRRSKHKIKIMTWIYIREKTYDFGEKNVISLYDKKFEGIFRQYLVRGGLLFLDRLIRRFNIDDFDLLLISTAGIAELLLFNQNFNIPKVLYSHSILRASYKYDIYWNLKYRIPNIEVLPYKVALNVYNFLEKRMWKKIDFAIFNSELSRKRALDKNLIDINKTDVIYPGVDIQNIYNDNPEDYFLYVARFALPKRQHILVKSFAKFIKKYPEYKLYLVGGIENNKYYLKILRLIKEYNLQSNVKIFINVSDEKLRELYAKSLACAYIPYMEDYGIVPFEAMSAGKYLINVYPAGSYELLKNAPGIYWIKEKFYEESMTDEIYKALEYFVKNKDELLEKGKENRNYIKNIDISWDSFTKKLDNKLKDILEKYK</sequence>
<dbReference type="InterPro" id="IPR001296">
    <property type="entry name" value="Glyco_trans_1"/>
</dbReference>
<feature type="domain" description="Glycosyltransferase subfamily 4-like N-terminal" evidence="3">
    <location>
        <begin position="14"/>
        <end position="196"/>
    </location>
</feature>
<dbReference type="Gene3D" id="3.40.50.2000">
    <property type="entry name" value="Glycogen Phosphorylase B"/>
    <property type="match status" value="2"/>
</dbReference>
<protein>
    <submittedName>
        <fullName evidence="4">Glycosyltransferase</fullName>
    </submittedName>
</protein>
<dbReference type="AlphaFoldDB" id="R1FT11"/>
<accession>R1FT11</accession>
<dbReference type="GO" id="GO:0016757">
    <property type="term" value="F:glycosyltransferase activity"/>
    <property type="evidence" value="ECO:0007669"/>
    <property type="project" value="InterPro"/>
</dbReference>
<dbReference type="CDD" id="cd03801">
    <property type="entry name" value="GT4_PimA-like"/>
    <property type="match status" value="1"/>
</dbReference>
<evidence type="ECO:0000313" key="4">
    <source>
        <dbReference type="EMBL" id="EOD42265.1"/>
    </source>
</evidence>
<dbReference type="SUPFAM" id="SSF53756">
    <property type="entry name" value="UDP-Glycosyltransferase/glycogen phosphorylase"/>
    <property type="match status" value="1"/>
</dbReference>
<comment type="caution">
    <text evidence="4">The sequence shown here is derived from an EMBL/GenBank/DDBJ whole genome shotgun (WGS) entry which is preliminary data.</text>
</comment>
<evidence type="ECO:0000259" key="3">
    <source>
        <dbReference type="Pfam" id="PF13439"/>
    </source>
</evidence>
<dbReference type="Pfam" id="PF13439">
    <property type="entry name" value="Glyco_transf_4"/>
    <property type="match status" value="1"/>
</dbReference>
<evidence type="ECO:0000313" key="5">
    <source>
        <dbReference type="Proteomes" id="UP000053279"/>
    </source>
</evidence>
<dbReference type="Pfam" id="PF00534">
    <property type="entry name" value="Glycos_transf_1"/>
    <property type="match status" value="1"/>
</dbReference>
<gene>
    <name evidence="4" type="ORF">Nst1_525</name>
</gene>
<keyword evidence="5" id="KW-1185">Reference proteome</keyword>
<evidence type="ECO:0000259" key="2">
    <source>
        <dbReference type="Pfam" id="PF00534"/>
    </source>
</evidence>
<evidence type="ECO:0000256" key="1">
    <source>
        <dbReference type="ARBA" id="ARBA00022679"/>
    </source>
</evidence>
<dbReference type="PANTHER" id="PTHR46401:SF2">
    <property type="entry name" value="GLYCOSYLTRANSFERASE WBBK-RELATED"/>
    <property type="match status" value="1"/>
</dbReference>
<proteinExistence type="predicted"/>
<keyword evidence="1 4" id="KW-0808">Transferase</keyword>
<feature type="domain" description="Glycosyl transferase family 1" evidence="2">
    <location>
        <begin position="201"/>
        <end position="349"/>
    </location>
</feature>
<dbReference type="PANTHER" id="PTHR46401">
    <property type="entry name" value="GLYCOSYLTRANSFERASE WBBK-RELATED"/>
    <property type="match status" value="1"/>
</dbReference>